<dbReference type="Proteomes" id="UP000627464">
    <property type="component" value="Unassembled WGS sequence"/>
</dbReference>
<reference evidence="2" key="1">
    <citation type="journal article" date="2019" name="Int. J. Syst. Evol. Microbiol.">
        <title>The Global Catalogue of Microorganisms (GCM) 10K type strain sequencing project: providing services to taxonomists for standard genome sequencing and annotation.</title>
        <authorList>
            <consortium name="The Broad Institute Genomics Platform"/>
            <consortium name="The Broad Institute Genome Sequencing Center for Infectious Disease"/>
            <person name="Wu L."/>
            <person name="Ma J."/>
        </authorList>
    </citation>
    <scope>NUCLEOTIDE SEQUENCE [LARGE SCALE GENOMIC DNA]</scope>
    <source>
        <strain evidence="2">CGMCC 1.12806</strain>
    </source>
</reference>
<keyword evidence="2" id="KW-1185">Reference proteome</keyword>
<gene>
    <name evidence="1" type="ORF">GCM10011328_05650</name>
</gene>
<accession>A0ABQ1FY26</accession>
<proteinExistence type="predicted"/>
<dbReference type="EMBL" id="BMFZ01000001">
    <property type="protein sequence ID" value="GGA33682.1"/>
    <property type="molecule type" value="Genomic_DNA"/>
</dbReference>
<sequence length="64" mass="7311">MKKYADNHQCKTKAEAVEYAVAQFEGLKAGKPVRRPGWLYLDTLDEIERRAKLKQESEKSGGDQ</sequence>
<organism evidence="1 2">
    <name type="scientific">Hafnia psychrotolerans</name>
    <dbReference type="NCBI Taxonomy" id="1477018"/>
    <lineage>
        <taxon>Bacteria</taxon>
        <taxon>Pseudomonadati</taxon>
        <taxon>Pseudomonadota</taxon>
        <taxon>Gammaproteobacteria</taxon>
        <taxon>Enterobacterales</taxon>
        <taxon>Hafniaceae</taxon>
        <taxon>Hafnia</taxon>
    </lineage>
</organism>
<comment type="caution">
    <text evidence="1">The sequence shown here is derived from an EMBL/GenBank/DDBJ whole genome shotgun (WGS) entry which is preliminary data.</text>
</comment>
<name>A0ABQ1FY26_9GAMM</name>
<evidence type="ECO:0000313" key="2">
    <source>
        <dbReference type="Proteomes" id="UP000627464"/>
    </source>
</evidence>
<evidence type="ECO:0000313" key="1">
    <source>
        <dbReference type="EMBL" id="GGA33682.1"/>
    </source>
</evidence>
<protein>
    <submittedName>
        <fullName evidence="1">Uncharacterized protein</fullName>
    </submittedName>
</protein>
<dbReference type="RefSeq" id="WP_188470188.1">
    <property type="nucleotide sequence ID" value="NZ_BMFZ01000001.1"/>
</dbReference>